<dbReference type="InterPro" id="IPR016181">
    <property type="entry name" value="Acyl_CoA_acyltransferase"/>
</dbReference>
<dbReference type="Pfam" id="PF13302">
    <property type="entry name" value="Acetyltransf_3"/>
    <property type="match status" value="2"/>
</dbReference>
<dbReference type="PROSITE" id="PS51186">
    <property type="entry name" value="GNAT"/>
    <property type="match status" value="2"/>
</dbReference>
<evidence type="ECO:0000313" key="3">
    <source>
        <dbReference type="Proteomes" id="UP000198226"/>
    </source>
</evidence>
<gene>
    <name evidence="2" type="ORF">GA0070623_2690</name>
</gene>
<dbReference type="GO" id="GO:1990189">
    <property type="term" value="F:protein N-terminal-serine acetyltransferase activity"/>
    <property type="evidence" value="ECO:0007669"/>
    <property type="project" value="TreeGrafter"/>
</dbReference>
<reference evidence="3" key="1">
    <citation type="submission" date="2016-06" db="EMBL/GenBank/DDBJ databases">
        <authorList>
            <person name="Varghese N."/>
            <person name="Submissions Spin"/>
        </authorList>
    </citation>
    <scope>NUCLEOTIDE SEQUENCE [LARGE SCALE GENOMIC DNA]</scope>
    <source>
        <strain evidence="3">DSM 44983</strain>
    </source>
</reference>
<dbReference type="InterPro" id="IPR051908">
    <property type="entry name" value="Ribosomal_N-acetyltransferase"/>
</dbReference>
<protein>
    <submittedName>
        <fullName evidence="2">Protein N-acetyltransferase, RimJ/RimL family</fullName>
    </submittedName>
</protein>
<keyword evidence="2" id="KW-0808">Transferase</keyword>
<dbReference type="OrthoDB" id="5293267at2"/>
<dbReference type="PANTHER" id="PTHR43441">
    <property type="entry name" value="RIBOSOMAL-PROTEIN-SERINE ACETYLTRANSFERASE"/>
    <property type="match status" value="1"/>
</dbReference>
<keyword evidence="3" id="KW-1185">Reference proteome</keyword>
<evidence type="ECO:0000259" key="1">
    <source>
        <dbReference type="PROSITE" id="PS51186"/>
    </source>
</evidence>
<name>A0A109ILP6_9ACTN</name>
<dbReference type="PANTHER" id="PTHR43441:SF10">
    <property type="entry name" value="ACETYLTRANSFERASE"/>
    <property type="match status" value="1"/>
</dbReference>
<sequence>MTPQTIEAGRIRLRAYRPDDADDLAAGCDDPVNLRFNPTMPRPYTLTDARRWITEGAPAVWRAGGAAYAIVDAATDRLVGGGGLSQVVPARGQAELGYWVSPGSRRRGIATAATRALARTAFRAGLNRLELLIHAENPASQRVALAAGFQPEGVRRAAGRDRDGSRHDLLAWVRLAGDPPGPAPRPLPDLPGARLTDDVVTLRRLAPPDAEALYRLHSRPEVVATRVRPVAPTRADVARRCAVAESEWLTGRAADFALLDAATGTLAGGCALIYDEPATGQAMIGYSLLPEARGRGLATRAVRLLTGWAFGPVGLARLWAGTATWNVGSQRVMERAGFHREGLMRARLPAHETTGRPDTVLWSLLPTDPLPPPLS</sequence>
<dbReference type="EMBL" id="LT607752">
    <property type="protein sequence ID" value="SCG59424.1"/>
    <property type="molecule type" value="Genomic_DNA"/>
</dbReference>
<feature type="domain" description="N-acetyltransferase" evidence="1">
    <location>
        <begin position="200"/>
        <end position="366"/>
    </location>
</feature>
<dbReference type="RefSeq" id="WP_067306197.1">
    <property type="nucleotide sequence ID" value="NZ_LRMV01000039.1"/>
</dbReference>
<dbReference type="SUPFAM" id="SSF55729">
    <property type="entry name" value="Acyl-CoA N-acyltransferases (Nat)"/>
    <property type="match status" value="2"/>
</dbReference>
<dbReference type="InterPro" id="IPR000182">
    <property type="entry name" value="GNAT_dom"/>
</dbReference>
<dbReference type="Proteomes" id="UP000198226">
    <property type="component" value="Chromosome I"/>
</dbReference>
<accession>A0A109ILP6</accession>
<dbReference type="AlphaFoldDB" id="A0A109ILP6"/>
<organism evidence="2 3">
    <name type="scientific">Micromonospora rifamycinica</name>
    <dbReference type="NCBI Taxonomy" id="291594"/>
    <lineage>
        <taxon>Bacteria</taxon>
        <taxon>Bacillati</taxon>
        <taxon>Actinomycetota</taxon>
        <taxon>Actinomycetes</taxon>
        <taxon>Micromonosporales</taxon>
        <taxon>Micromonosporaceae</taxon>
        <taxon>Micromonospora</taxon>
    </lineage>
</organism>
<proteinExistence type="predicted"/>
<evidence type="ECO:0000313" key="2">
    <source>
        <dbReference type="EMBL" id="SCG59424.1"/>
    </source>
</evidence>
<dbReference type="GO" id="GO:0005737">
    <property type="term" value="C:cytoplasm"/>
    <property type="evidence" value="ECO:0007669"/>
    <property type="project" value="TreeGrafter"/>
</dbReference>
<feature type="domain" description="N-acetyltransferase" evidence="1">
    <location>
        <begin position="11"/>
        <end position="176"/>
    </location>
</feature>
<dbReference type="Gene3D" id="3.40.630.30">
    <property type="match status" value="2"/>
</dbReference>
<dbReference type="GO" id="GO:0008999">
    <property type="term" value="F:protein-N-terminal-alanine acetyltransferase activity"/>
    <property type="evidence" value="ECO:0007669"/>
    <property type="project" value="TreeGrafter"/>
</dbReference>